<sequence>MKDYAGYIFTAIVSVLASWFTLKGTRSSSRAATETAYAQSMPEMIGKVQDLLEQLESKNGKIAELTSQVESQSHTIDALTQQVGQMQRQINKLTGGNKHE</sequence>
<keyword evidence="1" id="KW-0175">Coiled coil</keyword>
<dbReference type="Proteomes" id="UP000307074">
    <property type="component" value="Chromosome"/>
</dbReference>
<evidence type="ECO:0000256" key="1">
    <source>
        <dbReference type="SAM" id="Coils"/>
    </source>
</evidence>
<evidence type="ECO:0000256" key="2">
    <source>
        <dbReference type="SAM" id="Phobius"/>
    </source>
</evidence>
<dbReference type="EMBL" id="CP031198">
    <property type="protein sequence ID" value="QCZ53545.1"/>
    <property type="molecule type" value="Genomic_DNA"/>
</dbReference>
<gene>
    <name evidence="3" type="ORF">UCCLBBS449_1610</name>
</gene>
<dbReference type="SUPFAM" id="SSF58100">
    <property type="entry name" value="Bacterial hemolysins"/>
    <property type="match status" value="1"/>
</dbReference>
<dbReference type="AlphaFoldDB" id="A0A5B7Y0L1"/>
<feature type="transmembrane region" description="Helical" evidence="2">
    <location>
        <begin position="6"/>
        <end position="22"/>
    </location>
</feature>
<dbReference type="Gene3D" id="1.20.5.340">
    <property type="match status" value="1"/>
</dbReference>
<reference evidence="3 4" key="1">
    <citation type="submission" date="2018-07" db="EMBL/GenBank/DDBJ databases">
        <authorList>
            <person name="Feyereisen M."/>
        </authorList>
    </citation>
    <scope>NUCLEOTIDE SEQUENCE [LARGE SCALE GENOMIC DNA]</scope>
    <source>
        <strain evidence="3 4">UCCLBBS449</strain>
    </source>
</reference>
<accession>A0A5B7Y0L1</accession>
<dbReference type="DNASU" id="4414544"/>
<protein>
    <submittedName>
        <fullName evidence="3">Uncharacterized protein</fullName>
    </submittedName>
</protein>
<evidence type="ECO:0000313" key="3">
    <source>
        <dbReference type="EMBL" id="QCZ53545.1"/>
    </source>
</evidence>
<keyword evidence="2" id="KW-0812">Transmembrane</keyword>
<feature type="coiled-coil region" evidence="1">
    <location>
        <begin position="48"/>
        <end position="82"/>
    </location>
</feature>
<name>A0A5B7Y0L1_LEVBR</name>
<dbReference type="RefSeq" id="WP_011667836.1">
    <property type="nucleotide sequence ID" value="NZ_BBOW01000069.1"/>
</dbReference>
<evidence type="ECO:0000313" key="4">
    <source>
        <dbReference type="Proteomes" id="UP000307074"/>
    </source>
</evidence>
<proteinExistence type="predicted"/>
<keyword evidence="2" id="KW-0472">Membrane</keyword>
<organism evidence="3 4">
    <name type="scientific">Levilactobacillus brevis</name>
    <name type="common">Lactobacillus brevis</name>
    <dbReference type="NCBI Taxonomy" id="1580"/>
    <lineage>
        <taxon>Bacteria</taxon>
        <taxon>Bacillati</taxon>
        <taxon>Bacillota</taxon>
        <taxon>Bacilli</taxon>
        <taxon>Lactobacillales</taxon>
        <taxon>Lactobacillaceae</taxon>
        <taxon>Levilactobacillus</taxon>
    </lineage>
</organism>
<keyword evidence="2" id="KW-1133">Transmembrane helix</keyword>